<protein>
    <submittedName>
        <fullName evidence="1">Uncharacterized protein</fullName>
    </submittedName>
</protein>
<dbReference type="PANTHER" id="PTHR33074">
    <property type="entry name" value="EXPRESSED PROTEIN-RELATED"/>
    <property type="match status" value="1"/>
</dbReference>
<dbReference type="Proteomes" id="UP000095767">
    <property type="component" value="Unassembled WGS sequence"/>
</dbReference>
<name>A0A1E5VBI6_9POAL</name>
<evidence type="ECO:0000313" key="2">
    <source>
        <dbReference type="Proteomes" id="UP000095767"/>
    </source>
</evidence>
<reference evidence="1 2" key="1">
    <citation type="submission" date="2016-09" db="EMBL/GenBank/DDBJ databases">
        <title>The draft genome of Dichanthelium oligosanthes: A C3 panicoid grass species.</title>
        <authorList>
            <person name="Studer A.J."/>
            <person name="Schnable J.C."/>
            <person name="Brutnell T.P."/>
        </authorList>
    </citation>
    <scope>NUCLEOTIDE SEQUENCE [LARGE SCALE GENOMIC DNA]</scope>
    <source>
        <strain evidence="2">cv. Kellogg 1175</strain>
        <tissue evidence="1">Leaf</tissue>
    </source>
</reference>
<evidence type="ECO:0000313" key="1">
    <source>
        <dbReference type="EMBL" id="OEL22516.1"/>
    </source>
</evidence>
<dbReference type="AlphaFoldDB" id="A0A1E5VBI6"/>
<dbReference type="PANTHER" id="PTHR33074:SF85">
    <property type="entry name" value="DUF1618 DOMAIN-CONTAINING PROTEIN"/>
    <property type="match status" value="1"/>
</dbReference>
<accession>A0A1E5VBI6</accession>
<sequence>MPDPAAAASSGPPAWVLLESFARVGDRRNETTATGLTSARRPVQVSFDLADPPGVSRWFAHCPASRTRRGAASTDRP</sequence>
<organism evidence="1 2">
    <name type="scientific">Dichanthelium oligosanthes</name>
    <dbReference type="NCBI Taxonomy" id="888268"/>
    <lineage>
        <taxon>Eukaryota</taxon>
        <taxon>Viridiplantae</taxon>
        <taxon>Streptophyta</taxon>
        <taxon>Embryophyta</taxon>
        <taxon>Tracheophyta</taxon>
        <taxon>Spermatophyta</taxon>
        <taxon>Magnoliopsida</taxon>
        <taxon>Liliopsida</taxon>
        <taxon>Poales</taxon>
        <taxon>Poaceae</taxon>
        <taxon>PACMAD clade</taxon>
        <taxon>Panicoideae</taxon>
        <taxon>Panicodae</taxon>
        <taxon>Paniceae</taxon>
        <taxon>Dichantheliinae</taxon>
        <taxon>Dichanthelium</taxon>
    </lineage>
</organism>
<keyword evidence="2" id="KW-1185">Reference proteome</keyword>
<gene>
    <name evidence="1" type="ORF">BAE44_0016463</name>
</gene>
<proteinExistence type="predicted"/>
<comment type="caution">
    <text evidence="1">The sequence shown here is derived from an EMBL/GenBank/DDBJ whole genome shotgun (WGS) entry which is preliminary data.</text>
</comment>
<dbReference type="OrthoDB" id="696157at2759"/>
<dbReference type="EMBL" id="LWDX02045111">
    <property type="protein sequence ID" value="OEL22516.1"/>
    <property type="molecule type" value="Genomic_DNA"/>
</dbReference>